<dbReference type="Pfam" id="PF01436">
    <property type="entry name" value="NHL"/>
    <property type="match status" value="1"/>
</dbReference>
<dbReference type="PROSITE" id="PS51257">
    <property type="entry name" value="PROKAR_LIPOPROTEIN"/>
    <property type="match status" value="1"/>
</dbReference>
<protein>
    <recommendedName>
        <fullName evidence="3">SMP-30/Gluconolactonase/LRE-like region domain-containing protein</fullName>
    </recommendedName>
</protein>
<evidence type="ECO:0000256" key="1">
    <source>
        <dbReference type="ARBA" id="ARBA00022737"/>
    </source>
</evidence>
<evidence type="ECO:0000313" key="5">
    <source>
        <dbReference type="Proteomes" id="UP000443353"/>
    </source>
</evidence>
<feature type="repeat" description="NHL" evidence="2">
    <location>
        <begin position="74"/>
        <end position="116"/>
    </location>
</feature>
<accession>A0A7X3G151</accession>
<evidence type="ECO:0000313" key="4">
    <source>
        <dbReference type="EMBL" id="MVW61749.1"/>
    </source>
</evidence>
<evidence type="ECO:0000256" key="2">
    <source>
        <dbReference type="PROSITE-ProRule" id="PRU00504"/>
    </source>
</evidence>
<feature type="domain" description="SMP-30/Gluconolactonase/LRE-like region" evidence="3">
    <location>
        <begin position="154"/>
        <end position="235"/>
    </location>
</feature>
<organism evidence="4 5">
    <name type="scientific">Massilia cellulosiltytica</name>
    <dbReference type="NCBI Taxonomy" id="2683234"/>
    <lineage>
        <taxon>Bacteria</taxon>
        <taxon>Pseudomonadati</taxon>
        <taxon>Pseudomonadota</taxon>
        <taxon>Betaproteobacteria</taxon>
        <taxon>Burkholderiales</taxon>
        <taxon>Oxalobacteraceae</taxon>
        <taxon>Telluria group</taxon>
        <taxon>Massilia</taxon>
    </lineage>
</organism>
<dbReference type="Proteomes" id="UP000443353">
    <property type="component" value="Unassembled WGS sequence"/>
</dbReference>
<dbReference type="AlphaFoldDB" id="A0A7X3G151"/>
<dbReference type="Gene3D" id="2.120.10.30">
    <property type="entry name" value="TolB, C-terminal domain"/>
    <property type="match status" value="3"/>
</dbReference>
<reference evidence="4 5" key="1">
    <citation type="submission" date="2019-12" db="EMBL/GenBank/DDBJ databases">
        <authorList>
            <person name="Li C."/>
            <person name="Zhao J."/>
        </authorList>
    </citation>
    <scope>NUCLEOTIDE SEQUENCE [LARGE SCALE GENOMIC DNA]</scope>
    <source>
        <strain evidence="4 5">NEAU-DD11</strain>
    </source>
</reference>
<dbReference type="Pfam" id="PF08450">
    <property type="entry name" value="SGL"/>
    <property type="match status" value="1"/>
</dbReference>
<dbReference type="PANTHER" id="PTHR13833:SF71">
    <property type="entry name" value="NHL DOMAIN-CONTAINING PROTEIN"/>
    <property type="match status" value="1"/>
</dbReference>
<dbReference type="PANTHER" id="PTHR13833">
    <property type="match status" value="1"/>
</dbReference>
<dbReference type="SUPFAM" id="SSF101898">
    <property type="entry name" value="NHL repeat"/>
    <property type="match status" value="1"/>
</dbReference>
<dbReference type="EMBL" id="WSES01000005">
    <property type="protein sequence ID" value="MVW61749.1"/>
    <property type="molecule type" value="Genomic_DNA"/>
</dbReference>
<dbReference type="InterPro" id="IPR011042">
    <property type="entry name" value="6-blade_b-propeller_TolB-like"/>
</dbReference>
<keyword evidence="1" id="KW-0677">Repeat</keyword>
<name>A0A7X3G151_9BURK</name>
<dbReference type="RefSeq" id="WP_160409610.1">
    <property type="nucleotide sequence ID" value="NZ_WSES01000005.1"/>
</dbReference>
<gene>
    <name evidence="4" type="ORF">GPY61_17610</name>
</gene>
<dbReference type="PROSITE" id="PS51125">
    <property type="entry name" value="NHL"/>
    <property type="match status" value="1"/>
</dbReference>
<evidence type="ECO:0000259" key="3">
    <source>
        <dbReference type="Pfam" id="PF08450"/>
    </source>
</evidence>
<keyword evidence="5" id="KW-1185">Reference proteome</keyword>
<dbReference type="InterPro" id="IPR013658">
    <property type="entry name" value="SGL"/>
</dbReference>
<comment type="caution">
    <text evidence="4">The sequence shown here is derived from an EMBL/GenBank/DDBJ whole genome shotgun (WGS) entry which is preliminary data.</text>
</comment>
<proteinExistence type="predicted"/>
<sequence length="387" mass="39252">MTVFERTLRWFVSGVLLLGLSSCGGDVGIGIGIGWFHEPDHPWPDHPDWPSWPDRPQGATGLFPIAGNVCGQCAGSQDGTGGGARFNGPQGIAADAAGNLYVAESASATVRKISPDGVVTTLAGTRGALGYADGTGAAARFNDPSRLVADGNGNVYLTDSGNSVIRRVAPDGTTTTIAGDGTCGSADGKGTAARFCKPRGIALDRVGNVWVAATGNHMLRRIDAGGNVTTVAGSPGVCGSRDGNGGQAQFCEPQDVGVDNWNNVYVVDTGNSTVRMVNDKGVVSTLAGQPGRCDAVDGSPGVSRLCAPSGIAVDGNDLYIADTGNSTIRRINLDNVTSTVAGVPGHAGITLGALPGSLDRPIGVALAPDRSIALTTHNLVVKLLPAK</sequence>
<dbReference type="InterPro" id="IPR001258">
    <property type="entry name" value="NHL_repeat"/>
</dbReference>